<feature type="region of interest" description="Disordered" evidence="1">
    <location>
        <begin position="105"/>
        <end position="124"/>
    </location>
</feature>
<comment type="caution">
    <text evidence="2">The sequence shown here is derived from an EMBL/GenBank/DDBJ whole genome shotgun (WGS) entry which is preliminary data.</text>
</comment>
<sequence>MDLWLRVDAHAVVAGASQHGEHTLPPSPDCLHQEEVSGLRPATSPPLTVPLLPALDSPSQADAPRVSLGEDRGTGRDVGSQIQSHTTRRSLGLGLGPGAAAVTANLETLPRPRPGRPNKEHQGK</sequence>
<protein>
    <submittedName>
        <fullName evidence="2">Uncharacterized protein</fullName>
    </submittedName>
</protein>
<evidence type="ECO:0000313" key="2">
    <source>
        <dbReference type="EMBL" id="MPC12146.1"/>
    </source>
</evidence>
<gene>
    <name evidence="2" type="ORF">E2C01_004824</name>
</gene>
<dbReference type="EMBL" id="VSRR010000199">
    <property type="protein sequence ID" value="MPC12146.1"/>
    <property type="molecule type" value="Genomic_DNA"/>
</dbReference>
<keyword evidence="3" id="KW-1185">Reference proteome</keyword>
<organism evidence="2 3">
    <name type="scientific">Portunus trituberculatus</name>
    <name type="common">Swimming crab</name>
    <name type="synonym">Neptunus trituberculatus</name>
    <dbReference type="NCBI Taxonomy" id="210409"/>
    <lineage>
        <taxon>Eukaryota</taxon>
        <taxon>Metazoa</taxon>
        <taxon>Ecdysozoa</taxon>
        <taxon>Arthropoda</taxon>
        <taxon>Crustacea</taxon>
        <taxon>Multicrustacea</taxon>
        <taxon>Malacostraca</taxon>
        <taxon>Eumalacostraca</taxon>
        <taxon>Eucarida</taxon>
        <taxon>Decapoda</taxon>
        <taxon>Pleocyemata</taxon>
        <taxon>Brachyura</taxon>
        <taxon>Eubrachyura</taxon>
        <taxon>Portunoidea</taxon>
        <taxon>Portunidae</taxon>
        <taxon>Portuninae</taxon>
        <taxon>Portunus</taxon>
    </lineage>
</organism>
<dbReference type="AlphaFoldDB" id="A0A5B7CUZ3"/>
<dbReference type="Proteomes" id="UP000324222">
    <property type="component" value="Unassembled WGS sequence"/>
</dbReference>
<name>A0A5B7CUZ3_PORTR</name>
<evidence type="ECO:0000256" key="1">
    <source>
        <dbReference type="SAM" id="MobiDB-lite"/>
    </source>
</evidence>
<feature type="region of interest" description="Disordered" evidence="1">
    <location>
        <begin position="16"/>
        <end position="99"/>
    </location>
</feature>
<accession>A0A5B7CUZ3</accession>
<evidence type="ECO:0000313" key="3">
    <source>
        <dbReference type="Proteomes" id="UP000324222"/>
    </source>
</evidence>
<proteinExistence type="predicted"/>
<reference evidence="2 3" key="1">
    <citation type="submission" date="2019-05" db="EMBL/GenBank/DDBJ databases">
        <title>Another draft genome of Portunus trituberculatus and its Hox gene families provides insights of decapod evolution.</title>
        <authorList>
            <person name="Jeong J.-H."/>
            <person name="Song I."/>
            <person name="Kim S."/>
            <person name="Choi T."/>
            <person name="Kim D."/>
            <person name="Ryu S."/>
            <person name="Kim W."/>
        </authorList>
    </citation>
    <scope>NUCLEOTIDE SEQUENCE [LARGE SCALE GENOMIC DNA]</scope>
    <source>
        <tissue evidence="2">Muscle</tissue>
    </source>
</reference>